<evidence type="ECO:0000256" key="1">
    <source>
        <dbReference type="SAM" id="Phobius"/>
    </source>
</evidence>
<dbReference type="AlphaFoldDB" id="A0A9J6G248"/>
<sequence length="115" mass="13618">MHCKHLQCYRRTRYSALVRFLLAIARFVIAASYLLTKQTFFNEITIRRKCQTTLRHQSQANVGDEARFDEDDIVAQHRPEPLTMDHYREAHLRRCRQVLFGLGIQDQVQACVRRA</sequence>
<protein>
    <submittedName>
        <fullName evidence="2">Uncharacterized protein</fullName>
    </submittedName>
</protein>
<name>A0A9J6G248_HAELO</name>
<evidence type="ECO:0000313" key="2">
    <source>
        <dbReference type="EMBL" id="KAH9372534.1"/>
    </source>
</evidence>
<comment type="caution">
    <text evidence="2">The sequence shown here is derived from an EMBL/GenBank/DDBJ whole genome shotgun (WGS) entry which is preliminary data.</text>
</comment>
<evidence type="ECO:0000313" key="3">
    <source>
        <dbReference type="Proteomes" id="UP000821853"/>
    </source>
</evidence>
<dbReference type="Proteomes" id="UP000821853">
    <property type="component" value="Chromosome 4"/>
</dbReference>
<dbReference type="EMBL" id="JABSTR010000006">
    <property type="protein sequence ID" value="KAH9372534.1"/>
    <property type="molecule type" value="Genomic_DNA"/>
</dbReference>
<keyword evidence="1" id="KW-0472">Membrane</keyword>
<keyword evidence="3" id="KW-1185">Reference proteome</keyword>
<dbReference type="VEuPathDB" id="VectorBase:HLOH_058343"/>
<organism evidence="2 3">
    <name type="scientific">Haemaphysalis longicornis</name>
    <name type="common">Bush tick</name>
    <dbReference type="NCBI Taxonomy" id="44386"/>
    <lineage>
        <taxon>Eukaryota</taxon>
        <taxon>Metazoa</taxon>
        <taxon>Ecdysozoa</taxon>
        <taxon>Arthropoda</taxon>
        <taxon>Chelicerata</taxon>
        <taxon>Arachnida</taxon>
        <taxon>Acari</taxon>
        <taxon>Parasitiformes</taxon>
        <taxon>Ixodida</taxon>
        <taxon>Ixodoidea</taxon>
        <taxon>Ixodidae</taxon>
        <taxon>Haemaphysalinae</taxon>
        <taxon>Haemaphysalis</taxon>
    </lineage>
</organism>
<gene>
    <name evidence="2" type="ORF">HPB48_021832</name>
</gene>
<keyword evidence="1" id="KW-1133">Transmembrane helix</keyword>
<feature type="transmembrane region" description="Helical" evidence="1">
    <location>
        <begin position="16"/>
        <end position="35"/>
    </location>
</feature>
<accession>A0A9J6G248</accession>
<proteinExistence type="predicted"/>
<reference evidence="2 3" key="1">
    <citation type="journal article" date="2020" name="Cell">
        <title>Large-Scale Comparative Analyses of Tick Genomes Elucidate Their Genetic Diversity and Vector Capacities.</title>
        <authorList>
            <consortium name="Tick Genome and Microbiome Consortium (TIGMIC)"/>
            <person name="Jia N."/>
            <person name="Wang J."/>
            <person name="Shi W."/>
            <person name="Du L."/>
            <person name="Sun Y."/>
            <person name="Zhan W."/>
            <person name="Jiang J.F."/>
            <person name="Wang Q."/>
            <person name="Zhang B."/>
            <person name="Ji P."/>
            <person name="Bell-Sakyi L."/>
            <person name="Cui X.M."/>
            <person name="Yuan T.T."/>
            <person name="Jiang B.G."/>
            <person name="Yang W.F."/>
            <person name="Lam T.T."/>
            <person name="Chang Q.C."/>
            <person name="Ding S.J."/>
            <person name="Wang X.J."/>
            <person name="Zhu J.G."/>
            <person name="Ruan X.D."/>
            <person name="Zhao L."/>
            <person name="Wei J.T."/>
            <person name="Ye R.Z."/>
            <person name="Que T.C."/>
            <person name="Du C.H."/>
            <person name="Zhou Y.H."/>
            <person name="Cheng J.X."/>
            <person name="Dai P.F."/>
            <person name="Guo W.B."/>
            <person name="Han X.H."/>
            <person name="Huang E.J."/>
            <person name="Li L.F."/>
            <person name="Wei W."/>
            <person name="Gao Y.C."/>
            <person name="Liu J.Z."/>
            <person name="Shao H.Z."/>
            <person name="Wang X."/>
            <person name="Wang C.C."/>
            <person name="Yang T.C."/>
            <person name="Huo Q.B."/>
            <person name="Li W."/>
            <person name="Chen H.Y."/>
            <person name="Chen S.E."/>
            <person name="Zhou L.G."/>
            <person name="Ni X.B."/>
            <person name="Tian J.H."/>
            <person name="Sheng Y."/>
            <person name="Liu T."/>
            <person name="Pan Y.S."/>
            <person name="Xia L.Y."/>
            <person name="Li J."/>
            <person name="Zhao F."/>
            <person name="Cao W.C."/>
        </authorList>
    </citation>
    <scope>NUCLEOTIDE SEQUENCE [LARGE SCALE GENOMIC DNA]</scope>
    <source>
        <strain evidence="2">HaeL-2018</strain>
    </source>
</reference>
<keyword evidence="1" id="KW-0812">Transmembrane</keyword>